<feature type="signal peptide" evidence="1">
    <location>
        <begin position="1"/>
        <end position="19"/>
    </location>
</feature>
<dbReference type="EMBL" id="JAPEUY010000004">
    <property type="protein sequence ID" value="KAJ4374383.1"/>
    <property type="molecule type" value="Genomic_DNA"/>
</dbReference>
<reference evidence="2" key="1">
    <citation type="submission" date="2022-10" db="EMBL/GenBank/DDBJ databases">
        <title>Tapping the CABI collections for fungal endophytes: first genome assemblies for Collariella, Neodidymelliopsis, Ascochyta clinopodiicola, Didymella pomorum, Didymosphaeria variabile, Neocosmospora piperis and Neocucurbitaria cava.</title>
        <authorList>
            <person name="Hill R."/>
        </authorList>
    </citation>
    <scope>NUCLEOTIDE SEQUENCE</scope>
    <source>
        <strain evidence="2">IMI 356814</strain>
    </source>
</reference>
<name>A0A9W8YDZ5_9PLEO</name>
<sequence>MRSFSVVAFLFAFVTISYAFPTFGSVNLAVRKDNGTSKGGDTTKSACKQMQKLTHLTELAANQTKLDELVAKGKMNTTEVDALKAKAADASTKLQTLESNSTLTTECAVIEADQQSKQECRQMKELTKLAALADNQTAMDALVAKKGLNSTQMDKLMARIQKAETKLQTLSSNTTLTDFCATLKQSKGNNNG</sequence>
<protein>
    <submittedName>
        <fullName evidence="2">Uncharacterized protein</fullName>
    </submittedName>
</protein>
<organism evidence="2 3">
    <name type="scientific">Neocucurbitaria cava</name>
    <dbReference type="NCBI Taxonomy" id="798079"/>
    <lineage>
        <taxon>Eukaryota</taxon>
        <taxon>Fungi</taxon>
        <taxon>Dikarya</taxon>
        <taxon>Ascomycota</taxon>
        <taxon>Pezizomycotina</taxon>
        <taxon>Dothideomycetes</taxon>
        <taxon>Pleosporomycetidae</taxon>
        <taxon>Pleosporales</taxon>
        <taxon>Pleosporineae</taxon>
        <taxon>Cucurbitariaceae</taxon>
        <taxon>Neocucurbitaria</taxon>
    </lineage>
</organism>
<feature type="chain" id="PRO_5040885291" evidence="1">
    <location>
        <begin position="20"/>
        <end position="192"/>
    </location>
</feature>
<dbReference type="Proteomes" id="UP001140560">
    <property type="component" value="Unassembled WGS sequence"/>
</dbReference>
<keyword evidence="3" id="KW-1185">Reference proteome</keyword>
<proteinExistence type="predicted"/>
<gene>
    <name evidence="2" type="ORF">N0V83_003124</name>
</gene>
<keyword evidence="1" id="KW-0732">Signal</keyword>
<evidence type="ECO:0000313" key="3">
    <source>
        <dbReference type="Proteomes" id="UP001140560"/>
    </source>
</evidence>
<accession>A0A9W8YDZ5</accession>
<dbReference type="OrthoDB" id="5243723at2759"/>
<dbReference type="AlphaFoldDB" id="A0A9W8YDZ5"/>
<comment type="caution">
    <text evidence="2">The sequence shown here is derived from an EMBL/GenBank/DDBJ whole genome shotgun (WGS) entry which is preliminary data.</text>
</comment>
<evidence type="ECO:0000313" key="2">
    <source>
        <dbReference type="EMBL" id="KAJ4374383.1"/>
    </source>
</evidence>
<evidence type="ECO:0000256" key="1">
    <source>
        <dbReference type="SAM" id="SignalP"/>
    </source>
</evidence>